<keyword evidence="3" id="KW-1185">Reference proteome</keyword>
<keyword evidence="1" id="KW-0812">Transmembrane</keyword>
<name>A0AAD8USC1_GLOAC</name>
<dbReference type="EMBL" id="JAHMHS010000023">
    <property type="protein sequence ID" value="KAK1727535.1"/>
    <property type="molecule type" value="Genomic_DNA"/>
</dbReference>
<accession>A0AAD8USC1</accession>
<comment type="caution">
    <text evidence="2">The sequence shown here is derived from an EMBL/GenBank/DDBJ whole genome shotgun (WGS) entry which is preliminary data.</text>
</comment>
<proteinExistence type="predicted"/>
<evidence type="ECO:0000313" key="3">
    <source>
        <dbReference type="Proteomes" id="UP001244207"/>
    </source>
</evidence>
<evidence type="ECO:0000313" key="2">
    <source>
        <dbReference type="EMBL" id="KAK1727535.1"/>
    </source>
</evidence>
<keyword evidence="1" id="KW-1133">Transmembrane helix</keyword>
<sequence>MAKLSLLSLMEWLNAEEGNFHTRLLFLMATIAVGSLSIVKGLGLRQGRATRQDAELRVMVL</sequence>
<keyword evidence="1" id="KW-0472">Membrane</keyword>
<gene>
    <name evidence="2" type="ORF">BDZ83DRAFT_749853</name>
</gene>
<protein>
    <submittedName>
        <fullName evidence="2">Uncharacterized protein</fullName>
    </submittedName>
</protein>
<dbReference type="AlphaFoldDB" id="A0AAD8USC1"/>
<feature type="transmembrane region" description="Helical" evidence="1">
    <location>
        <begin position="20"/>
        <end position="39"/>
    </location>
</feature>
<evidence type="ECO:0000256" key="1">
    <source>
        <dbReference type="SAM" id="Phobius"/>
    </source>
</evidence>
<dbReference type="GeneID" id="85397728"/>
<dbReference type="RefSeq" id="XP_060367590.1">
    <property type="nucleotide sequence ID" value="XM_060513830.1"/>
</dbReference>
<organism evidence="2 3">
    <name type="scientific">Glomerella acutata</name>
    <name type="common">Colletotrichum acutatum</name>
    <dbReference type="NCBI Taxonomy" id="27357"/>
    <lineage>
        <taxon>Eukaryota</taxon>
        <taxon>Fungi</taxon>
        <taxon>Dikarya</taxon>
        <taxon>Ascomycota</taxon>
        <taxon>Pezizomycotina</taxon>
        <taxon>Sordariomycetes</taxon>
        <taxon>Hypocreomycetidae</taxon>
        <taxon>Glomerellales</taxon>
        <taxon>Glomerellaceae</taxon>
        <taxon>Colletotrichum</taxon>
        <taxon>Colletotrichum acutatum species complex</taxon>
    </lineage>
</organism>
<reference evidence="2" key="1">
    <citation type="submission" date="2021-12" db="EMBL/GenBank/DDBJ databases">
        <title>Comparative genomics, transcriptomics and evolutionary studies reveal genomic signatures of adaptation to plant cell wall in hemibiotrophic fungi.</title>
        <authorList>
            <consortium name="DOE Joint Genome Institute"/>
            <person name="Baroncelli R."/>
            <person name="Diaz J.F."/>
            <person name="Benocci T."/>
            <person name="Peng M."/>
            <person name="Battaglia E."/>
            <person name="Haridas S."/>
            <person name="Andreopoulos W."/>
            <person name="Labutti K."/>
            <person name="Pangilinan J."/>
            <person name="Floch G.L."/>
            <person name="Makela M.R."/>
            <person name="Henrissat B."/>
            <person name="Grigoriev I.V."/>
            <person name="Crouch J.A."/>
            <person name="De Vries R.P."/>
            <person name="Sukno S.A."/>
            <person name="Thon M.R."/>
        </authorList>
    </citation>
    <scope>NUCLEOTIDE SEQUENCE</scope>
    <source>
        <strain evidence="2">CBS 112980</strain>
    </source>
</reference>
<dbReference type="Proteomes" id="UP001244207">
    <property type="component" value="Unassembled WGS sequence"/>
</dbReference>